<name>A0AAV9EM08_ACOCL</name>
<evidence type="ECO:0000313" key="14">
    <source>
        <dbReference type="Proteomes" id="UP001180020"/>
    </source>
</evidence>
<sequence length="1021" mass="115131">MDDLDKAILISFDESGSMDPALKLQASSYIQSMRESASPSSIVRLCVERLSLTGFVQVQFWCLQSIHDCLRLHYPSVSPEDLSFLRKTVVSIACCGDGVLPLLNSPAFIKNKFAQVFVSLICHEYPSIWPSPFLDVLACIGKGAPVIDGFCRILNALDDELISLDYPRSSEEYLIAARVKDAMRQQCIPQIVWSWYDVVSRYRGSDPTLAGGVLDTMRRYIGWIDIGLVVNDAFVPLFFDLILSEGTSDLLRESASGCVLAVVVKRMEPRPKLELLHSLQINRLLGLVEAEDADSEFSSRLAELITGYAGEALDCHKRLGAQDAEGISMKLLDKTLPSVFYIMRNIEVESPTFNAIQFLSGYVSTMKSLSPLNEKQMMHVGEILDVIRFQITFDPMHRENLDIPNKIGQEEEDTMAERRRDLFALLRSVSRVAPDATQLFIRNSLAGALACTSPEKNVEEAEAALSLFYRLSESVSEEEMRSGGRFLGEMVQMLLSARFPCHGHRMVALVYLETIVRYLKFVQDNQQYIPLVLSVFLDERGIRHSNLSVRQRANYLFMRVVKLLKAKLVPYIDMILQGLQDSVARFTGLDWTSKEMECSGMEDDSYTFEDSVARFTGLDWTSKEMECSGMEDDSYTFEAIGLLIGMEDVSPEKQTEYLSALLNPLCQQVDLALLDSKGQMPDESSTKIASIQQIIMAINALSKGFSERLITGSRPGIGAMFKQTLDILLRILVVFPNNEPLRNKTTSFLHRMVSILGTSVFPYLPMALEQLLVDSEPKELVDFLVLINQLICKFNTSVGGILEELFPAIASRFFHILPKDVPSGPGSNTEEIRELQELQKTLYTFLHVMATHDLSSVFLAPKSRGYLDAIMQLLLYSSCSHRDIPVRKLCVQIFVKLIKEWCPKYNGEEKVPGFRSFIIETFATNCCLNSVLDKSFEFHDANTLILFGEIVTAQKVMYEKFGNDFLIHFVSKRFPAAHCPQNLVEQYYEKLQGSDIKALKSAYQSLIENLRQQQNGSLVFR</sequence>
<organism evidence="13 14">
    <name type="scientific">Acorus calamus</name>
    <name type="common">Sweet flag</name>
    <dbReference type="NCBI Taxonomy" id="4465"/>
    <lineage>
        <taxon>Eukaryota</taxon>
        <taxon>Viridiplantae</taxon>
        <taxon>Streptophyta</taxon>
        <taxon>Embryophyta</taxon>
        <taxon>Tracheophyta</taxon>
        <taxon>Spermatophyta</taxon>
        <taxon>Magnoliopsida</taxon>
        <taxon>Liliopsida</taxon>
        <taxon>Acoraceae</taxon>
        <taxon>Acorus</taxon>
    </lineage>
</organism>
<evidence type="ECO:0000256" key="4">
    <source>
        <dbReference type="ARBA" id="ARBA00022490"/>
    </source>
</evidence>
<comment type="similarity">
    <text evidence="10">Belongs to the exportin family.</text>
</comment>
<keyword evidence="7 10" id="KW-0539">Nucleus</keyword>
<evidence type="ECO:0000256" key="10">
    <source>
        <dbReference type="RuleBase" id="RU366037"/>
    </source>
</evidence>
<feature type="domain" description="Exportin-1/Importin-beta-like" evidence="11">
    <location>
        <begin position="106"/>
        <end position="258"/>
    </location>
</feature>
<dbReference type="GO" id="GO:0031267">
    <property type="term" value="F:small GTPase binding"/>
    <property type="evidence" value="ECO:0007669"/>
    <property type="project" value="InterPro"/>
</dbReference>
<evidence type="ECO:0000256" key="8">
    <source>
        <dbReference type="ARBA" id="ARBA00029784"/>
    </source>
</evidence>
<keyword evidence="14" id="KW-1185">Reference proteome</keyword>
<dbReference type="PANTHER" id="PTHR15952:SF11">
    <property type="entry name" value="EXPORTIN-T"/>
    <property type="match status" value="1"/>
</dbReference>
<evidence type="ECO:0000256" key="9">
    <source>
        <dbReference type="ARBA" id="ARBA00032199"/>
    </source>
</evidence>
<evidence type="ECO:0000256" key="6">
    <source>
        <dbReference type="ARBA" id="ARBA00022884"/>
    </source>
</evidence>
<dbReference type="PANTHER" id="PTHR15952">
    <property type="entry name" value="EXPORTIN-T/LOS1"/>
    <property type="match status" value="1"/>
</dbReference>
<dbReference type="AlphaFoldDB" id="A0AAV9EM08"/>
<keyword evidence="5 10" id="KW-0820">tRNA-binding</keyword>
<gene>
    <name evidence="13" type="primary">PSD</name>
    <name evidence="13" type="ORF">QJS10_CPA06g02500</name>
</gene>
<dbReference type="GO" id="GO:0071528">
    <property type="term" value="P:tRNA re-export from nucleus"/>
    <property type="evidence" value="ECO:0007669"/>
    <property type="project" value="UniProtKB-UniRule"/>
</dbReference>
<dbReference type="GO" id="GO:0005737">
    <property type="term" value="C:cytoplasm"/>
    <property type="evidence" value="ECO:0007669"/>
    <property type="project" value="UniProtKB-SubCell"/>
</dbReference>
<dbReference type="InterPro" id="IPR011989">
    <property type="entry name" value="ARM-like"/>
</dbReference>
<evidence type="ECO:0000256" key="2">
    <source>
        <dbReference type="ARBA" id="ARBA00018928"/>
    </source>
</evidence>
<dbReference type="EMBL" id="JAUJYO010000006">
    <property type="protein sequence ID" value="KAK1314307.1"/>
    <property type="molecule type" value="Genomic_DNA"/>
</dbReference>
<comment type="subcellular location">
    <subcellularLocation>
        <location evidence="1 10">Cytoplasm</location>
    </subcellularLocation>
    <subcellularLocation>
        <location evidence="10">Nucleus</location>
    </subcellularLocation>
    <text evidence="10">Shuttles between the nucleus and the cytoplasm.</text>
</comment>
<dbReference type="Pfam" id="PF19282">
    <property type="entry name" value="Exportin-T"/>
    <property type="match status" value="1"/>
</dbReference>
<reference evidence="13" key="2">
    <citation type="submission" date="2023-06" db="EMBL/GenBank/DDBJ databases">
        <authorList>
            <person name="Ma L."/>
            <person name="Liu K.-W."/>
            <person name="Li Z."/>
            <person name="Hsiao Y.-Y."/>
            <person name="Qi Y."/>
            <person name="Fu T."/>
            <person name="Tang G."/>
            <person name="Zhang D."/>
            <person name="Sun W.-H."/>
            <person name="Liu D.-K."/>
            <person name="Li Y."/>
            <person name="Chen G.-Z."/>
            <person name="Liu X.-D."/>
            <person name="Liao X.-Y."/>
            <person name="Jiang Y.-T."/>
            <person name="Yu X."/>
            <person name="Hao Y."/>
            <person name="Huang J."/>
            <person name="Zhao X.-W."/>
            <person name="Ke S."/>
            <person name="Chen Y.-Y."/>
            <person name="Wu W.-L."/>
            <person name="Hsu J.-L."/>
            <person name="Lin Y.-F."/>
            <person name="Huang M.-D."/>
            <person name="Li C.-Y."/>
            <person name="Huang L."/>
            <person name="Wang Z.-W."/>
            <person name="Zhao X."/>
            <person name="Zhong W.-Y."/>
            <person name="Peng D.-H."/>
            <person name="Ahmad S."/>
            <person name="Lan S."/>
            <person name="Zhang J.-S."/>
            <person name="Tsai W.-C."/>
            <person name="Van De Peer Y."/>
            <person name="Liu Z.-J."/>
        </authorList>
    </citation>
    <scope>NUCLEOTIDE SEQUENCE</scope>
    <source>
        <strain evidence="13">CP</strain>
        <tissue evidence="13">Leaves</tissue>
    </source>
</reference>
<dbReference type="InterPro" id="IPR040017">
    <property type="entry name" value="XPOT"/>
</dbReference>
<comment type="caution">
    <text evidence="13">The sequence shown here is derived from an EMBL/GenBank/DDBJ whole genome shotgun (WGS) entry which is preliminary data.</text>
</comment>
<accession>A0AAV9EM08</accession>
<dbReference type="GO" id="GO:0016363">
    <property type="term" value="C:nuclear matrix"/>
    <property type="evidence" value="ECO:0007669"/>
    <property type="project" value="TreeGrafter"/>
</dbReference>
<dbReference type="Proteomes" id="UP001180020">
    <property type="component" value="Unassembled WGS sequence"/>
</dbReference>
<dbReference type="InterPro" id="IPR013598">
    <property type="entry name" value="Exportin-1/Importin-b-like"/>
</dbReference>
<dbReference type="GO" id="GO:0000049">
    <property type="term" value="F:tRNA binding"/>
    <property type="evidence" value="ECO:0007669"/>
    <property type="project" value="UniProtKB-UniRule"/>
</dbReference>
<keyword evidence="6 10" id="KW-0694">RNA-binding</keyword>
<evidence type="ECO:0000256" key="1">
    <source>
        <dbReference type="ARBA" id="ARBA00004496"/>
    </source>
</evidence>
<evidence type="ECO:0000259" key="11">
    <source>
        <dbReference type="Pfam" id="PF08389"/>
    </source>
</evidence>
<protein>
    <recommendedName>
        <fullName evidence="2 10">Exportin-T</fullName>
    </recommendedName>
    <alternativeName>
        <fullName evidence="8 10">Exportin(tRNA)</fullName>
    </alternativeName>
    <alternativeName>
        <fullName evidence="9 10">tRNA exportin</fullName>
    </alternativeName>
</protein>
<evidence type="ECO:0000256" key="5">
    <source>
        <dbReference type="ARBA" id="ARBA00022555"/>
    </source>
</evidence>
<evidence type="ECO:0000256" key="7">
    <source>
        <dbReference type="ARBA" id="ARBA00023242"/>
    </source>
</evidence>
<dbReference type="Pfam" id="PF08389">
    <property type="entry name" value="Xpo1"/>
    <property type="match status" value="1"/>
</dbReference>
<keyword evidence="4 10" id="KW-0963">Cytoplasm</keyword>
<dbReference type="InterPro" id="IPR045546">
    <property type="entry name" value="Exportin-T_C"/>
</dbReference>
<evidence type="ECO:0000313" key="13">
    <source>
        <dbReference type="EMBL" id="KAK1314307.1"/>
    </source>
</evidence>
<dbReference type="GO" id="GO:0005643">
    <property type="term" value="C:nuclear pore"/>
    <property type="evidence" value="ECO:0007669"/>
    <property type="project" value="TreeGrafter"/>
</dbReference>
<dbReference type="SUPFAM" id="SSF48371">
    <property type="entry name" value="ARM repeat"/>
    <property type="match status" value="1"/>
</dbReference>
<evidence type="ECO:0000259" key="12">
    <source>
        <dbReference type="Pfam" id="PF19282"/>
    </source>
</evidence>
<feature type="domain" description="Exportin-T C-terminal" evidence="12">
    <location>
        <begin position="330"/>
        <end position="1009"/>
    </location>
</feature>
<evidence type="ECO:0000256" key="3">
    <source>
        <dbReference type="ARBA" id="ARBA00022448"/>
    </source>
</evidence>
<proteinExistence type="inferred from homology"/>
<keyword evidence="3 10" id="KW-0813">Transport</keyword>
<reference evidence="13" key="1">
    <citation type="journal article" date="2023" name="Nat. Commun.">
        <title>Diploid and tetraploid genomes of Acorus and the evolution of monocots.</title>
        <authorList>
            <person name="Ma L."/>
            <person name="Liu K.W."/>
            <person name="Li Z."/>
            <person name="Hsiao Y.Y."/>
            <person name="Qi Y."/>
            <person name="Fu T."/>
            <person name="Tang G.D."/>
            <person name="Zhang D."/>
            <person name="Sun W.H."/>
            <person name="Liu D.K."/>
            <person name="Li Y."/>
            <person name="Chen G.Z."/>
            <person name="Liu X.D."/>
            <person name="Liao X.Y."/>
            <person name="Jiang Y.T."/>
            <person name="Yu X."/>
            <person name="Hao Y."/>
            <person name="Huang J."/>
            <person name="Zhao X.W."/>
            <person name="Ke S."/>
            <person name="Chen Y.Y."/>
            <person name="Wu W.L."/>
            <person name="Hsu J.L."/>
            <person name="Lin Y.F."/>
            <person name="Huang M.D."/>
            <person name="Li C.Y."/>
            <person name="Huang L."/>
            <person name="Wang Z.W."/>
            <person name="Zhao X."/>
            <person name="Zhong W.Y."/>
            <person name="Peng D.H."/>
            <person name="Ahmad S."/>
            <person name="Lan S."/>
            <person name="Zhang J.S."/>
            <person name="Tsai W.C."/>
            <person name="Van de Peer Y."/>
            <person name="Liu Z.J."/>
        </authorList>
    </citation>
    <scope>NUCLEOTIDE SEQUENCE</scope>
    <source>
        <strain evidence="13">CP</strain>
    </source>
</reference>
<comment type="function">
    <text evidence="10">tRNA nucleus export receptor which facilitates tRNA translocation across the nuclear pore complex.</text>
</comment>
<dbReference type="Gene3D" id="1.25.10.10">
    <property type="entry name" value="Leucine-rich Repeat Variant"/>
    <property type="match status" value="1"/>
</dbReference>
<dbReference type="InterPro" id="IPR016024">
    <property type="entry name" value="ARM-type_fold"/>
</dbReference>